<keyword evidence="9" id="KW-1185">Reference proteome</keyword>
<dbReference type="EMBL" id="NEVS01000004">
    <property type="protein sequence ID" value="OZI63248.1"/>
    <property type="molecule type" value="Genomic_DNA"/>
</dbReference>
<evidence type="ECO:0000256" key="6">
    <source>
        <dbReference type="ARBA" id="ARBA00030025"/>
    </source>
</evidence>
<organism evidence="8 9">
    <name type="scientific">Bordetella genomosp. 11</name>
    <dbReference type="NCBI Taxonomy" id="1416808"/>
    <lineage>
        <taxon>Bacteria</taxon>
        <taxon>Pseudomonadati</taxon>
        <taxon>Pseudomonadota</taxon>
        <taxon>Betaproteobacteria</taxon>
        <taxon>Burkholderiales</taxon>
        <taxon>Alcaligenaceae</taxon>
        <taxon>Bordetella</taxon>
    </lineage>
</organism>
<evidence type="ECO:0000256" key="2">
    <source>
        <dbReference type="ARBA" id="ARBA00022679"/>
    </source>
</evidence>
<dbReference type="Proteomes" id="UP000215767">
    <property type="component" value="Unassembled WGS sequence"/>
</dbReference>
<dbReference type="AlphaFoldDB" id="A0A261UMX5"/>
<proteinExistence type="inferred from homology"/>
<dbReference type="PIRSF" id="PIRSF015557">
    <property type="entry name" value="UCP015557"/>
    <property type="match status" value="1"/>
</dbReference>
<evidence type="ECO:0000313" key="9">
    <source>
        <dbReference type="Proteomes" id="UP000215767"/>
    </source>
</evidence>
<comment type="catalytic activity">
    <reaction evidence="7">
        <text>dTDP-beta-L-rhamnose + L-arginyl-[protein] = N(omega)-(alpha-L-rhamnosyl)-L-arginyl-[protein] + dTDP + H(+)</text>
        <dbReference type="Rhea" id="RHEA:66692"/>
        <dbReference type="Rhea" id="RHEA-COMP:10532"/>
        <dbReference type="Rhea" id="RHEA-COMP:17096"/>
        <dbReference type="ChEBI" id="CHEBI:15378"/>
        <dbReference type="ChEBI" id="CHEBI:29965"/>
        <dbReference type="ChEBI" id="CHEBI:57510"/>
        <dbReference type="ChEBI" id="CHEBI:58369"/>
        <dbReference type="ChEBI" id="CHEBI:167445"/>
    </reaction>
    <physiologicalReaction direction="left-to-right" evidence="7">
        <dbReference type="Rhea" id="RHEA:66693"/>
    </physiologicalReaction>
</comment>
<dbReference type="NCBIfam" id="TIGR03837">
    <property type="entry name" value="efp_Arg_rhamno"/>
    <property type="match status" value="1"/>
</dbReference>
<evidence type="ECO:0000256" key="5">
    <source>
        <dbReference type="ARBA" id="ARBA00024416"/>
    </source>
</evidence>
<accession>A0A261UMX5</accession>
<dbReference type="InterPro" id="IPR016633">
    <property type="entry name" value="EarP"/>
</dbReference>
<comment type="similarity">
    <text evidence="4">Belongs to the glycosyltransferase 104 family.</text>
</comment>
<name>A0A261UMX5_9BORD</name>
<comment type="caution">
    <text evidence="8">The sequence shown here is derived from an EMBL/GenBank/DDBJ whole genome shotgun (WGS) entry which is preliminary data.</text>
</comment>
<comment type="function">
    <text evidence="3">Protein-arginine rhamnosyltransferase that catalyzes the transfer of a single rhamnose to elongation factor P (EF-P) on 'Lys-32', a modification required for EF-P-dependent rescue of polyproline stalled ribosomes.</text>
</comment>
<evidence type="ECO:0000313" key="8">
    <source>
        <dbReference type="EMBL" id="OZI63248.1"/>
    </source>
</evidence>
<dbReference type="OrthoDB" id="209085at2"/>
<dbReference type="RefSeq" id="WP_094844503.1">
    <property type="nucleotide sequence ID" value="NZ_NEVS01000004.1"/>
</dbReference>
<evidence type="ECO:0000256" key="3">
    <source>
        <dbReference type="ARBA" id="ARBA00024303"/>
    </source>
</evidence>
<keyword evidence="1" id="KW-0328">Glycosyltransferase</keyword>
<evidence type="ECO:0000256" key="1">
    <source>
        <dbReference type="ARBA" id="ARBA00022676"/>
    </source>
</evidence>
<evidence type="ECO:0000256" key="4">
    <source>
        <dbReference type="ARBA" id="ARBA00024346"/>
    </source>
</evidence>
<gene>
    <name evidence="8" type="ORF">CAL28_08890</name>
</gene>
<dbReference type="Pfam" id="PF10093">
    <property type="entry name" value="EarP"/>
    <property type="match status" value="1"/>
</dbReference>
<keyword evidence="2" id="KW-0808">Transferase</keyword>
<evidence type="ECO:0000256" key="7">
    <source>
        <dbReference type="ARBA" id="ARBA00048472"/>
    </source>
</evidence>
<sequence length="379" mass="42566">MHADIFCRRVDNYGDVGVCWRLARQLHRAAGWRVRLWIDDLAAFARMEPRCEVGRPIQDIAGITVVAWSAQPPALPPGDVVIEAFACDPPEAFRVAMRQRPPIWINLEYLSAEAWVESHHGLPSPQPDGLMKYFFFPGFTPATGGLLREPDLAGRRDAFQASPQAQRTFLRELGVPAPLVARWLAPTERHAGHRSLRLASLFCYPDAPLEGLVEGLRADPTPSVLLVPEGVAPRLETVAGRGTAPHIARIPFLPQDDYDRVLWCADLNFVRGEDSVVRAGWARRPLLWHIYPQADDVHLHKLDAWLDRYRPPLPARTLFHAWNTGAAPAVLAQAWRDAMAEPCWSAWGDTARTWDDTLSSLPDLATRLIRFCADLRQKC</sequence>
<reference evidence="9" key="1">
    <citation type="submission" date="2017-05" db="EMBL/GenBank/DDBJ databases">
        <title>Complete and WGS of Bordetella genogroups.</title>
        <authorList>
            <person name="Spilker T."/>
            <person name="Lipuma J."/>
        </authorList>
    </citation>
    <scope>NUCLEOTIDE SEQUENCE [LARGE SCALE GENOMIC DNA]</scope>
    <source>
        <strain evidence="9">AU8856</strain>
    </source>
</reference>
<dbReference type="GO" id="GO:0106361">
    <property type="term" value="F:protein-arginine rhamnosyltransferase activity"/>
    <property type="evidence" value="ECO:0007669"/>
    <property type="project" value="InterPro"/>
</dbReference>
<protein>
    <recommendedName>
        <fullName evidence="5">Protein-arginine rhamnosyltransferase</fullName>
    </recommendedName>
    <alternativeName>
        <fullName evidence="6">EF-P arginine rhamnosyltransferase</fullName>
    </alternativeName>
</protein>